<dbReference type="EMBL" id="MTBC01000003">
    <property type="protein sequence ID" value="OQD43213.1"/>
    <property type="molecule type" value="Genomic_DNA"/>
</dbReference>
<name>A0A1V6LSQ2_9FLAO</name>
<reference evidence="1 2" key="1">
    <citation type="submission" date="2016-12" db="EMBL/GenBank/DDBJ databases">
        <authorList>
            <person name="Song W.-J."/>
            <person name="Kurnit D.M."/>
        </authorList>
    </citation>
    <scope>NUCLEOTIDE SEQUENCE [LARGE SCALE GENOMIC DNA]</scope>
    <source>
        <strain evidence="1 2">HSG9</strain>
    </source>
</reference>
<evidence type="ECO:0000313" key="2">
    <source>
        <dbReference type="Proteomes" id="UP000191680"/>
    </source>
</evidence>
<dbReference type="Proteomes" id="UP000191680">
    <property type="component" value="Unassembled WGS sequence"/>
</dbReference>
<sequence length="110" mass="12358">MGFLSFNQQKIILFHSNDSFEIKALEEKVSGGKVRLINLAKEPILPIIWQEIEAALRDKIYIKEQDIVAVDKNSVSILNGINALESFLATKNQFSKTTTKTLEASYSEIA</sequence>
<dbReference type="AlphaFoldDB" id="A0A1V6LSQ2"/>
<protein>
    <submittedName>
        <fullName evidence="1">Uncharacterized protein</fullName>
    </submittedName>
</protein>
<gene>
    <name evidence="1" type="ORF">BUL40_05075</name>
</gene>
<proteinExistence type="predicted"/>
<accession>A0A1V6LSQ2</accession>
<dbReference type="RefSeq" id="WP_080318338.1">
    <property type="nucleotide sequence ID" value="NZ_MTBC01000003.1"/>
</dbReference>
<organism evidence="1 2">
    <name type="scientific">Croceivirga radicis</name>
    <dbReference type="NCBI Taxonomy" id="1929488"/>
    <lineage>
        <taxon>Bacteria</taxon>
        <taxon>Pseudomonadati</taxon>
        <taxon>Bacteroidota</taxon>
        <taxon>Flavobacteriia</taxon>
        <taxon>Flavobacteriales</taxon>
        <taxon>Flavobacteriaceae</taxon>
        <taxon>Croceivirga</taxon>
    </lineage>
</organism>
<evidence type="ECO:0000313" key="1">
    <source>
        <dbReference type="EMBL" id="OQD43213.1"/>
    </source>
</evidence>
<keyword evidence="2" id="KW-1185">Reference proteome</keyword>
<comment type="caution">
    <text evidence="1">The sequence shown here is derived from an EMBL/GenBank/DDBJ whole genome shotgun (WGS) entry which is preliminary data.</text>
</comment>